<accession>A0ACC0QG55</accession>
<dbReference type="Proteomes" id="UP001065298">
    <property type="component" value="Chromosome 11"/>
</dbReference>
<organism evidence="1 2">
    <name type="scientific">Fusarium keratoplasticum</name>
    <dbReference type="NCBI Taxonomy" id="1328300"/>
    <lineage>
        <taxon>Eukaryota</taxon>
        <taxon>Fungi</taxon>
        <taxon>Dikarya</taxon>
        <taxon>Ascomycota</taxon>
        <taxon>Pezizomycotina</taxon>
        <taxon>Sordariomycetes</taxon>
        <taxon>Hypocreomycetidae</taxon>
        <taxon>Hypocreales</taxon>
        <taxon>Nectriaceae</taxon>
        <taxon>Fusarium</taxon>
        <taxon>Fusarium solani species complex</taxon>
    </lineage>
</organism>
<name>A0ACC0QG55_9HYPO</name>
<sequence length="146" mass="17215">MRKPCKHGAVEPSREQHRNSRISMRGLWWQRHVQNSKLERLESGIKTVDGKLHERQVDFALAFILKIQTQDLSYVVVKDKATSEFNEWKDEFMKGMTWTGECTSWYKNGTVDGPVIGPWSGSVNHFLEVLRHPRFEDFKYTYDPRN</sequence>
<keyword evidence="2" id="KW-1185">Reference proteome</keyword>
<proteinExistence type="predicted"/>
<evidence type="ECO:0000313" key="1">
    <source>
        <dbReference type="EMBL" id="KAI8652452.1"/>
    </source>
</evidence>
<reference evidence="1" key="1">
    <citation type="submission" date="2022-06" db="EMBL/GenBank/DDBJ databases">
        <title>Fusarium solani species complex genomes reveal bases of compartmentalisation and animal pathogenesis.</title>
        <authorList>
            <person name="Tsai I.J."/>
        </authorList>
    </citation>
    <scope>NUCLEOTIDE SEQUENCE</scope>
    <source>
        <strain evidence="1">Fu6.1</strain>
    </source>
</reference>
<gene>
    <name evidence="1" type="ORF">NCS57_01309200</name>
</gene>
<evidence type="ECO:0000313" key="2">
    <source>
        <dbReference type="Proteomes" id="UP001065298"/>
    </source>
</evidence>
<protein>
    <submittedName>
        <fullName evidence="1">Uncharacterized protein</fullName>
    </submittedName>
</protein>
<dbReference type="EMBL" id="CM046513">
    <property type="protein sequence ID" value="KAI8652452.1"/>
    <property type="molecule type" value="Genomic_DNA"/>
</dbReference>
<comment type="caution">
    <text evidence="1">The sequence shown here is derived from an EMBL/GenBank/DDBJ whole genome shotgun (WGS) entry which is preliminary data.</text>
</comment>